<dbReference type="AlphaFoldDB" id="X1PCC3"/>
<evidence type="ECO:0000313" key="1">
    <source>
        <dbReference type="EMBL" id="GAI40121.1"/>
    </source>
</evidence>
<reference evidence="1" key="1">
    <citation type="journal article" date="2014" name="Front. Microbiol.">
        <title>High frequency of phylogenetically diverse reductive dehalogenase-homologous genes in deep subseafloor sedimentary metagenomes.</title>
        <authorList>
            <person name="Kawai M."/>
            <person name="Futagami T."/>
            <person name="Toyoda A."/>
            <person name="Takaki Y."/>
            <person name="Nishi S."/>
            <person name="Hori S."/>
            <person name="Arai W."/>
            <person name="Tsubouchi T."/>
            <person name="Morono Y."/>
            <person name="Uchiyama I."/>
            <person name="Ito T."/>
            <person name="Fujiyama A."/>
            <person name="Inagaki F."/>
            <person name="Takami H."/>
        </authorList>
    </citation>
    <scope>NUCLEOTIDE SEQUENCE</scope>
    <source>
        <strain evidence="1">Expedition CK06-06</strain>
    </source>
</reference>
<sequence length="55" mass="6098">MQVRVQKLREVMKLLELAIPGKTTLPILHSVLLKDGKAVAGNLEVFVFIDLPEAD</sequence>
<accession>X1PCC3</accession>
<feature type="non-terminal residue" evidence="1">
    <location>
        <position position="55"/>
    </location>
</feature>
<organism evidence="1">
    <name type="scientific">marine sediment metagenome</name>
    <dbReference type="NCBI Taxonomy" id="412755"/>
    <lineage>
        <taxon>unclassified sequences</taxon>
        <taxon>metagenomes</taxon>
        <taxon>ecological metagenomes</taxon>
    </lineage>
</organism>
<dbReference type="EMBL" id="BARV01031656">
    <property type="protein sequence ID" value="GAI40121.1"/>
    <property type="molecule type" value="Genomic_DNA"/>
</dbReference>
<proteinExistence type="predicted"/>
<gene>
    <name evidence="1" type="ORF">S06H3_50057</name>
</gene>
<name>X1PCC3_9ZZZZ</name>
<comment type="caution">
    <text evidence="1">The sequence shown here is derived from an EMBL/GenBank/DDBJ whole genome shotgun (WGS) entry which is preliminary data.</text>
</comment>
<protein>
    <submittedName>
        <fullName evidence="1">Uncharacterized protein</fullName>
    </submittedName>
</protein>